<dbReference type="Proteomes" id="UP000499080">
    <property type="component" value="Unassembled WGS sequence"/>
</dbReference>
<sequence length="296" mass="33045">MLRKPETTIEALKACDRPFFTTVAILQIFRTFSETTITAEKNFFYIKAPQDLLTQLSWIPLVFGWVVIDNPSPRVIIKKFADENITVEQVVEDTEATIVSKAVEGARQSDCVIIVGEDIDLPVILTALAPDIKLAKFLDKDSCIQKAAEAFKYSCCSSSSSLNEIRFTIFTKSLVQNNLNLTTLPPIEEAARLHSWRAFLQVNLWTGHVIDQIKWGWKATKHGFLPFTSIAVQAPQELLHGTAANVPRHVGMLVGMKYSQICFSCRGASCTNEPEDIKNRPKLDDDVIISDDEAVA</sequence>
<proteinExistence type="predicted"/>
<name>A0A4Y2HK58_ARAVE</name>
<gene>
    <name evidence="1" type="ORF">AVEN_129036_1</name>
</gene>
<accession>A0A4Y2HK58</accession>
<dbReference type="OrthoDB" id="6753017at2759"/>
<dbReference type="AlphaFoldDB" id="A0A4Y2HK58"/>
<organism evidence="1 2">
    <name type="scientific">Araneus ventricosus</name>
    <name type="common">Orbweaver spider</name>
    <name type="synonym">Epeira ventricosa</name>
    <dbReference type="NCBI Taxonomy" id="182803"/>
    <lineage>
        <taxon>Eukaryota</taxon>
        <taxon>Metazoa</taxon>
        <taxon>Ecdysozoa</taxon>
        <taxon>Arthropoda</taxon>
        <taxon>Chelicerata</taxon>
        <taxon>Arachnida</taxon>
        <taxon>Araneae</taxon>
        <taxon>Araneomorphae</taxon>
        <taxon>Entelegynae</taxon>
        <taxon>Araneoidea</taxon>
        <taxon>Araneidae</taxon>
        <taxon>Araneus</taxon>
    </lineage>
</organism>
<keyword evidence="2" id="KW-1185">Reference proteome</keyword>
<protein>
    <submittedName>
        <fullName evidence="1">Uncharacterized protein</fullName>
    </submittedName>
</protein>
<evidence type="ECO:0000313" key="2">
    <source>
        <dbReference type="Proteomes" id="UP000499080"/>
    </source>
</evidence>
<evidence type="ECO:0000313" key="1">
    <source>
        <dbReference type="EMBL" id="GBM65784.1"/>
    </source>
</evidence>
<comment type="caution">
    <text evidence="1">The sequence shown here is derived from an EMBL/GenBank/DDBJ whole genome shotgun (WGS) entry which is preliminary data.</text>
</comment>
<dbReference type="EMBL" id="BGPR01001994">
    <property type="protein sequence ID" value="GBM65784.1"/>
    <property type="molecule type" value="Genomic_DNA"/>
</dbReference>
<reference evidence="1 2" key="1">
    <citation type="journal article" date="2019" name="Sci. Rep.">
        <title>Orb-weaving spider Araneus ventricosus genome elucidates the spidroin gene catalogue.</title>
        <authorList>
            <person name="Kono N."/>
            <person name="Nakamura H."/>
            <person name="Ohtoshi R."/>
            <person name="Moran D.A.P."/>
            <person name="Shinohara A."/>
            <person name="Yoshida Y."/>
            <person name="Fujiwara M."/>
            <person name="Mori M."/>
            <person name="Tomita M."/>
            <person name="Arakawa K."/>
        </authorList>
    </citation>
    <scope>NUCLEOTIDE SEQUENCE [LARGE SCALE GENOMIC DNA]</scope>
</reference>